<comment type="caution">
    <text evidence="2">The sequence shown here is derived from an EMBL/GenBank/DDBJ whole genome shotgun (WGS) entry which is preliminary data.</text>
</comment>
<evidence type="ECO:0000313" key="2">
    <source>
        <dbReference type="EMBL" id="RQW95591.1"/>
    </source>
</evidence>
<dbReference type="AlphaFoldDB" id="A0A3N9W486"/>
<dbReference type="Proteomes" id="UP000282312">
    <property type="component" value="Unassembled WGS sequence"/>
</dbReference>
<evidence type="ECO:0000313" key="3">
    <source>
        <dbReference type="Proteomes" id="UP000282312"/>
    </source>
</evidence>
<evidence type="ECO:0000256" key="1">
    <source>
        <dbReference type="SAM" id="Phobius"/>
    </source>
</evidence>
<reference evidence="2 3" key="1">
    <citation type="submission" date="2018-05" db="EMBL/GenBank/DDBJ databases">
        <title>Micromonospora from Atacama Desert.</title>
        <authorList>
            <person name="Carro L."/>
            <person name="Goodfellow M."/>
            <person name="Klenk H.-P."/>
        </authorList>
    </citation>
    <scope>NUCLEOTIDE SEQUENCE [LARGE SCALE GENOMIC DNA]</scope>
    <source>
        <strain evidence="2 3">LB39</strain>
    </source>
</reference>
<organism evidence="2 3">
    <name type="scientific">Micromonospora inaquosa</name>
    <dbReference type="NCBI Taxonomy" id="2203716"/>
    <lineage>
        <taxon>Bacteria</taxon>
        <taxon>Bacillati</taxon>
        <taxon>Actinomycetota</taxon>
        <taxon>Actinomycetes</taxon>
        <taxon>Micromonosporales</taxon>
        <taxon>Micromonosporaceae</taxon>
        <taxon>Micromonospora</taxon>
    </lineage>
</organism>
<gene>
    <name evidence="2" type="ORF">DLJ59_32590</name>
</gene>
<name>A0A3N9W486_9ACTN</name>
<proteinExistence type="predicted"/>
<keyword evidence="1" id="KW-0812">Transmembrane</keyword>
<sequence>MGLTMKNESPAVQEGKVSVTFSRPAGSFLYSASKPRLSLDGGEPMTLSWGTHRLSVAAGRHRVQAWVPYILPLRAGRAEAVVAVGSGRTAEIEYVAPVVTFAKGYLGAPTRRSAKRSSMVMTFNGIAVALFVLMLAVTLLAR</sequence>
<protein>
    <submittedName>
        <fullName evidence="2">Uncharacterized protein</fullName>
    </submittedName>
</protein>
<keyword evidence="3" id="KW-1185">Reference proteome</keyword>
<feature type="transmembrane region" description="Helical" evidence="1">
    <location>
        <begin position="120"/>
        <end position="141"/>
    </location>
</feature>
<accession>A0A3N9W486</accession>
<dbReference type="EMBL" id="QGSZ01000356">
    <property type="protein sequence ID" value="RQW95591.1"/>
    <property type="molecule type" value="Genomic_DNA"/>
</dbReference>
<keyword evidence="1" id="KW-0472">Membrane</keyword>
<keyword evidence="1" id="KW-1133">Transmembrane helix</keyword>